<keyword evidence="1" id="KW-0812">Transmembrane</keyword>
<evidence type="ECO:0000313" key="2">
    <source>
        <dbReference type="EMBL" id="MCL6655850.1"/>
    </source>
</evidence>
<accession>A0ABT0R400</accession>
<keyword evidence="1" id="KW-1133">Transmembrane helix</keyword>
<protein>
    <submittedName>
        <fullName evidence="2">Uncharacterized protein</fullName>
    </submittedName>
</protein>
<reference evidence="2 3" key="1">
    <citation type="submission" date="2022-03" db="EMBL/GenBank/DDBJ databases">
        <title>Taxonomic description of new species and reclassification of some bacterial strains.</title>
        <authorList>
            <person name="Ndongo S."/>
        </authorList>
    </citation>
    <scope>NUCLEOTIDE SEQUENCE [LARGE SCALE GENOMIC DNA]</scope>
    <source>
        <strain evidence="2 3">Marseille-P6666</strain>
    </source>
</reference>
<sequence>MTNEQYWMRRDRDAKIESLYGCPLDLPENDLKPRPGIVQNLVFSSLLVGICTIIYFIVKS</sequence>
<comment type="caution">
    <text evidence="2">The sequence shown here is derived from an EMBL/GenBank/DDBJ whole genome shotgun (WGS) entry which is preliminary data.</text>
</comment>
<feature type="transmembrane region" description="Helical" evidence="1">
    <location>
        <begin position="37"/>
        <end position="58"/>
    </location>
</feature>
<keyword evidence="1" id="KW-0472">Membrane</keyword>
<proteinExistence type="predicted"/>
<gene>
    <name evidence="2" type="ORF">M8N44_00775</name>
</gene>
<keyword evidence="3" id="KW-1185">Reference proteome</keyword>
<dbReference type="GeneID" id="84022370"/>
<dbReference type="RefSeq" id="WP_215709424.1">
    <property type="nucleotide sequence ID" value="NZ_CP072027.1"/>
</dbReference>
<organism evidence="2 3">
    <name type="scientific">Akkermansia massiliensis</name>
    <dbReference type="NCBI Taxonomy" id="2927224"/>
    <lineage>
        <taxon>Bacteria</taxon>
        <taxon>Pseudomonadati</taxon>
        <taxon>Verrucomicrobiota</taxon>
        <taxon>Verrucomicrobiia</taxon>
        <taxon>Verrucomicrobiales</taxon>
        <taxon>Akkermansiaceae</taxon>
        <taxon>Akkermansia</taxon>
    </lineage>
</organism>
<dbReference type="Proteomes" id="UP001202031">
    <property type="component" value="Unassembled WGS sequence"/>
</dbReference>
<evidence type="ECO:0000313" key="3">
    <source>
        <dbReference type="Proteomes" id="UP001202031"/>
    </source>
</evidence>
<name>A0ABT0R400_9BACT</name>
<evidence type="ECO:0000256" key="1">
    <source>
        <dbReference type="SAM" id="Phobius"/>
    </source>
</evidence>
<dbReference type="EMBL" id="JAMGSI010000001">
    <property type="protein sequence ID" value="MCL6655850.1"/>
    <property type="molecule type" value="Genomic_DNA"/>
</dbReference>